<dbReference type="Proteomes" id="UP000062768">
    <property type="component" value="Chromosome I"/>
</dbReference>
<dbReference type="InterPro" id="IPR003594">
    <property type="entry name" value="HATPase_dom"/>
</dbReference>
<feature type="domain" description="PAS" evidence="7">
    <location>
        <begin position="313"/>
        <end position="360"/>
    </location>
</feature>
<dbReference type="SMART" id="SM00086">
    <property type="entry name" value="PAC"/>
    <property type="match status" value="2"/>
</dbReference>
<dbReference type="InterPro" id="IPR004358">
    <property type="entry name" value="Sig_transdc_His_kin-like_C"/>
</dbReference>
<evidence type="ECO:0000259" key="8">
    <source>
        <dbReference type="PROSITE" id="PS50113"/>
    </source>
</evidence>
<dbReference type="STRING" id="2162.BRM9_1036"/>
<evidence type="ECO:0000256" key="5">
    <source>
        <dbReference type="ARBA" id="ARBA00022777"/>
    </source>
</evidence>
<dbReference type="PRINTS" id="PR00344">
    <property type="entry name" value="BCTRLSENSOR"/>
</dbReference>
<dbReference type="SUPFAM" id="SSF47384">
    <property type="entry name" value="Homodimeric domain of signal transducing histidine kinase"/>
    <property type="match status" value="1"/>
</dbReference>
<name>A0A089ZCU0_METFO</name>
<dbReference type="Proteomes" id="UP000029661">
    <property type="component" value="Chromosome"/>
</dbReference>
<reference evidence="9" key="1">
    <citation type="submission" date="2013-12" db="EMBL/GenBank/DDBJ databases">
        <title>The complete genome sequence of Methanobacterium sp. BRM9.</title>
        <authorList>
            <consortium name="Pastoral Greenhouse Gas Research Consortium"/>
            <person name="Kelly W.J."/>
            <person name="Leahy S.C."/>
            <person name="Perry R."/>
            <person name="Li D."/>
            <person name="Altermann E."/>
            <person name="Lambie S.C."/>
            <person name="Attwood G.T."/>
        </authorList>
    </citation>
    <scope>NUCLEOTIDE SEQUENCE [LARGE SCALE GENOMIC DNA]</scope>
    <source>
        <strain evidence="9">BRM9</strain>
    </source>
</reference>
<dbReference type="InterPro" id="IPR052162">
    <property type="entry name" value="Sensor_kinase/Photoreceptor"/>
</dbReference>
<evidence type="ECO:0000256" key="1">
    <source>
        <dbReference type="ARBA" id="ARBA00000085"/>
    </source>
</evidence>
<dbReference type="Gene3D" id="1.10.287.130">
    <property type="match status" value="1"/>
</dbReference>
<dbReference type="PROSITE" id="PS50109">
    <property type="entry name" value="HIS_KIN"/>
    <property type="match status" value="1"/>
</dbReference>
<dbReference type="RefSeq" id="WP_081944557.1">
    <property type="nucleotide sequence ID" value="NZ_LN734822.1"/>
</dbReference>
<evidence type="ECO:0000313" key="12">
    <source>
        <dbReference type="Proteomes" id="UP000062768"/>
    </source>
</evidence>
<dbReference type="InterPro" id="IPR013655">
    <property type="entry name" value="PAS_fold_3"/>
</dbReference>
<dbReference type="NCBIfam" id="TIGR00229">
    <property type="entry name" value="sensory_box"/>
    <property type="match status" value="4"/>
</dbReference>
<reference evidence="10" key="2">
    <citation type="submission" date="2014-09" db="EMBL/GenBank/DDBJ databases">
        <authorList>
            <person name="Bishop-Lilly K.A."/>
            <person name="Broomall S.M."/>
            <person name="Chain P.S."/>
            <person name="Chertkov O."/>
            <person name="Coyne S.R."/>
            <person name="Daligault H.E."/>
            <person name="Davenport K.W."/>
            <person name="Erkkila T."/>
            <person name="Frey K.G."/>
            <person name="Gibbons H.S."/>
            <person name="Gu W."/>
            <person name="Jaissle J."/>
            <person name="Johnson S.L."/>
            <person name="Koroleva G.I."/>
            <person name="Ladner J.T."/>
            <person name="Lo C.-C."/>
            <person name="Minogue T.D."/>
            <person name="Munk C."/>
            <person name="Palacios G.F."/>
            <person name="Redden C.L."/>
            <person name="Rosenzweig C.N."/>
            <person name="Scholz M.B."/>
            <person name="Teshima H."/>
            <person name="Xu Y."/>
        </authorList>
    </citation>
    <scope>NUCLEOTIDE SEQUENCE</scope>
    <source>
        <strain evidence="10">Mb9</strain>
    </source>
</reference>
<dbReference type="InterPro" id="IPR013656">
    <property type="entry name" value="PAS_4"/>
</dbReference>
<dbReference type="SMART" id="SM00388">
    <property type="entry name" value="HisKA"/>
    <property type="match status" value="1"/>
</dbReference>
<protein>
    <recommendedName>
        <fullName evidence="2">histidine kinase</fullName>
        <ecNumber evidence="2">2.7.13.3</ecNumber>
    </recommendedName>
</protein>
<dbReference type="OrthoDB" id="141807at2157"/>
<dbReference type="InterPro" id="IPR005467">
    <property type="entry name" value="His_kinase_dom"/>
</dbReference>
<dbReference type="Pfam" id="PF08448">
    <property type="entry name" value="PAS_4"/>
    <property type="match status" value="1"/>
</dbReference>
<dbReference type="FunFam" id="3.30.565.10:FF:000006">
    <property type="entry name" value="Sensor histidine kinase WalK"/>
    <property type="match status" value="1"/>
</dbReference>
<evidence type="ECO:0000256" key="2">
    <source>
        <dbReference type="ARBA" id="ARBA00012438"/>
    </source>
</evidence>
<dbReference type="InterPro" id="IPR001610">
    <property type="entry name" value="PAC"/>
</dbReference>
<feature type="domain" description="Histidine kinase" evidence="6">
    <location>
        <begin position="714"/>
        <end position="927"/>
    </location>
</feature>
<dbReference type="SMART" id="SM00387">
    <property type="entry name" value="HATPase_c"/>
    <property type="match status" value="1"/>
</dbReference>
<dbReference type="Pfam" id="PF00512">
    <property type="entry name" value="HisKA"/>
    <property type="match status" value="1"/>
</dbReference>
<dbReference type="InterPro" id="IPR036097">
    <property type="entry name" value="HisK_dim/P_sf"/>
</dbReference>
<dbReference type="Pfam" id="PF08447">
    <property type="entry name" value="PAS_3"/>
    <property type="match status" value="1"/>
</dbReference>
<keyword evidence="12" id="KW-1185">Reference proteome</keyword>
<feature type="domain" description="PAC" evidence="8">
    <location>
        <begin position="133"/>
        <end position="185"/>
    </location>
</feature>
<feature type="domain" description="PAS" evidence="7">
    <location>
        <begin position="443"/>
        <end position="494"/>
    </location>
</feature>
<dbReference type="CDD" id="cd00082">
    <property type="entry name" value="HisKA"/>
    <property type="match status" value="1"/>
</dbReference>
<dbReference type="GeneID" id="26739553"/>
<dbReference type="SUPFAM" id="SSF55874">
    <property type="entry name" value="ATPase domain of HSP90 chaperone/DNA topoisomerase II/histidine kinase"/>
    <property type="match status" value="1"/>
</dbReference>
<dbReference type="InterPro" id="IPR000014">
    <property type="entry name" value="PAS"/>
</dbReference>
<evidence type="ECO:0000313" key="9">
    <source>
        <dbReference type="EMBL" id="AIS31852.1"/>
    </source>
</evidence>
<proteinExistence type="predicted"/>
<feature type="domain" description="PAS" evidence="7">
    <location>
        <begin position="570"/>
        <end position="641"/>
    </location>
</feature>
<dbReference type="EMBL" id="LN734822">
    <property type="protein sequence ID" value="CEL24946.1"/>
    <property type="molecule type" value="Genomic_DNA"/>
</dbReference>
<evidence type="ECO:0000313" key="10">
    <source>
        <dbReference type="EMBL" id="CEL24946.1"/>
    </source>
</evidence>
<dbReference type="EMBL" id="CP006933">
    <property type="protein sequence ID" value="AIS31852.1"/>
    <property type="molecule type" value="Genomic_DNA"/>
</dbReference>
<comment type="catalytic activity">
    <reaction evidence="1">
        <text>ATP + protein L-histidine = ADP + protein N-phospho-L-histidine.</text>
        <dbReference type="EC" id="2.7.13.3"/>
    </reaction>
</comment>
<evidence type="ECO:0000256" key="4">
    <source>
        <dbReference type="ARBA" id="ARBA00022679"/>
    </source>
</evidence>
<dbReference type="SUPFAM" id="SSF55785">
    <property type="entry name" value="PYP-like sensor domain (PAS domain)"/>
    <property type="match status" value="5"/>
</dbReference>
<dbReference type="CDD" id="cd00130">
    <property type="entry name" value="PAS"/>
    <property type="match status" value="4"/>
</dbReference>
<dbReference type="Pfam" id="PF13426">
    <property type="entry name" value="PAS_9"/>
    <property type="match status" value="3"/>
</dbReference>
<dbReference type="PROSITE" id="PS50112">
    <property type="entry name" value="PAS"/>
    <property type="match status" value="4"/>
</dbReference>
<dbReference type="InterPro" id="IPR036890">
    <property type="entry name" value="HATPase_C_sf"/>
</dbReference>
<dbReference type="PATRIC" id="fig|2162.10.peg.1368"/>
<accession>A0A089ZCU0</accession>
<dbReference type="Pfam" id="PF02518">
    <property type="entry name" value="HATPase_c"/>
    <property type="match status" value="1"/>
</dbReference>
<dbReference type="InterPro" id="IPR000700">
    <property type="entry name" value="PAS-assoc_C"/>
</dbReference>
<dbReference type="SMART" id="SM00091">
    <property type="entry name" value="PAS"/>
    <property type="match status" value="5"/>
</dbReference>
<feature type="domain" description="PAS" evidence="7">
    <location>
        <begin position="186"/>
        <end position="240"/>
    </location>
</feature>
<keyword evidence="3" id="KW-0597">Phosphoprotein</keyword>
<dbReference type="GO" id="GO:0000155">
    <property type="term" value="F:phosphorelay sensor kinase activity"/>
    <property type="evidence" value="ECO:0007669"/>
    <property type="project" value="InterPro"/>
</dbReference>
<keyword evidence="4" id="KW-0808">Transferase</keyword>
<evidence type="ECO:0000259" key="7">
    <source>
        <dbReference type="PROSITE" id="PS50112"/>
    </source>
</evidence>
<dbReference type="PANTHER" id="PTHR43304:SF1">
    <property type="entry name" value="PAC DOMAIN-CONTAINING PROTEIN"/>
    <property type="match status" value="1"/>
</dbReference>
<organism evidence="9 11">
    <name type="scientific">Methanobacterium formicicum</name>
    <dbReference type="NCBI Taxonomy" id="2162"/>
    <lineage>
        <taxon>Archaea</taxon>
        <taxon>Methanobacteriati</taxon>
        <taxon>Methanobacteriota</taxon>
        <taxon>Methanomada group</taxon>
        <taxon>Methanobacteria</taxon>
        <taxon>Methanobacteriales</taxon>
        <taxon>Methanobacteriaceae</taxon>
        <taxon>Methanobacterium</taxon>
    </lineage>
</organism>
<evidence type="ECO:0000259" key="6">
    <source>
        <dbReference type="PROSITE" id="PS50109"/>
    </source>
</evidence>
<sequence length="931" mass="107579">MGRQKIKETSLFHKNIKKRGIYKVSEGVEVTDFNNSLKKLNPDLVELNNIMNCSPLPQFVIDRDHRVVLWNKAMEDYSQIKSTDIVGTDHHWKVFYDSKRPCMVDLVINEDLEGLEYWFPHRCKPSQQVKGAYEAEQYYPHRGPQGTHLHFTVSTIRNHDGEIIGGFESFEDITKRKVAEKELQESEEKFRSLIENLNVGVYRNTSDPGGTFIQVNPAFAQIFGYDSPDEIMQINVMDLYVNKEDRVLFLEDLQREGSITDRKLLLKKKDYSNIWVSVSARAHYHEEGFIDWVDGMVEDTTHRIEAEEALQKSEKRYRSIVENINDGFCIHDFKGVIQDCNENFALMLGFGREELIGTNLDEFSSTRMLSFKNDVVDELKNKGVVEFDGDVRGKNGIRHYYSINSSIISQEGEGKVQSFLRDVTKRKEMEKKLLKSENKAHKRLSEIEAIYNSAPMGLCVLDCDLRYLRINKSMAEMNGFSPQEHIGKSIHEMVPDLSQQGEAIAKEIFQTGKAVSMEMNGTTAAQDGAVRTWIEGWYPIKDSSHQIVGINMAALEITDIKRANEALKKSEEKLRLTIEGAGVIMWFWNIENDRVECRGHYKHILGPGPIPDMGYNELLSFVHPDDLEKVETAFQKTLQYGEDFKVETRTIWKDKSVHWFSIMGRVVYDLQGKPQEMIGIALDITNNKIVQLELQETLRILKRSNAELEQFAYVASHDLQEPLRMITSFLQLLKLRYENQLDSDANEFIHFAIDGATRMQEMINDLLTYSRIDRKRGDFKEVKIEDILQQITFEYKLLIQEKNAVIHFGELPVITADYTQMVQLFQNLISNSIKYNDQPCPTIHITAEKQDNDWIFKVADNGIGIDPQQGDRIFKIFQRLHSPDEYEGTGIGLAIVKRIVERHGWRIWYDSQPGKGSNFYFNIPGRLNHEI</sequence>
<dbReference type="InterPro" id="IPR035965">
    <property type="entry name" value="PAS-like_dom_sf"/>
</dbReference>
<dbReference type="AlphaFoldDB" id="A0A089ZCU0"/>
<evidence type="ECO:0000313" key="11">
    <source>
        <dbReference type="Proteomes" id="UP000029661"/>
    </source>
</evidence>
<feature type="domain" description="PAC" evidence="8">
    <location>
        <begin position="260"/>
        <end position="312"/>
    </location>
</feature>
<dbReference type="Gene3D" id="3.30.450.20">
    <property type="entry name" value="PAS domain"/>
    <property type="match status" value="5"/>
</dbReference>
<dbReference type="PROSITE" id="PS50113">
    <property type="entry name" value="PAC"/>
    <property type="match status" value="3"/>
</dbReference>
<dbReference type="EC" id="2.7.13.3" evidence="2"/>
<dbReference type="InterPro" id="IPR003661">
    <property type="entry name" value="HisK_dim/P_dom"/>
</dbReference>
<gene>
    <name evidence="9" type="ORF">BRM9_1036</name>
    <name evidence="10" type="ORF">MB9_1308</name>
</gene>
<keyword evidence="5 9" id="KW-0418">Kinase</keyword>
<feature type="domain" description="PAC" evidence="8">
    <location>
        <begin position="644"/>
        <end position="696"/>
    </location>
</feature>
<dbReference type="Gene3D" id="3.30.565.10">
    <property type="entry name" value="Histidine kinase-like ATPase, C-terminal domain"/>
    <property type="match status" value="1"/>
</dbReference>
<dbReference type="PANTHER" id="PTHR43304">
    <property type="entry name" value="PHYTOCHROME-LIKE PROTEIN CPH1"/>
    <property type="match status" value="1"/>
</dbReference>
<dbReference type="KEGG" id="mfc:BRM9_1036"/>
<evidence type="ECO:0000256" key="3">
    <source>
        <dbReference type="ARBA" id="ARBA00022553"/>
    </source>
</evidence>